<dbReference type="AlphaFoldDB" id="A0AAU7BSL2"/>
<evidence type="ECO:0000313" key="1">
    <source>
        <dbReference type="EMBL" id="XBG61078.1"/>
    </source>
</evidence>
<organism evidence="1">
    <name type="scientific">Pontimicrobium sp. SW4</name>
    <dbReference type="NCBI Taxonomy" id="3153519"/>
    <lineage>
        <taxon>Bacteria</taxon>
        <taxon>Pseudomonadati</taxon>
        <taxon>Bacteroidota</taxon>
        <taxon>Flavobacteriia</taxon>
        <taxon>Flavobacteriales</taxon>
        <taxon>Flavobacteriaceae</taxon>
        <taxon>Pontimicrobium</taxon>
    </lineage>
</organism>
<accession>A0AAU7BSL2</accession>
<gene>
    <name evidence="1" type="ORF">ABGB03_14595</name>
</gene>
<dbReference type="EMBL" id="CP157199">
    <property type="protein sequence ID" value="XBG61078.1"/>
    <property type="molecule type" value="Genomic_DNA"/>
</dbReference>
<dbReference type="RefSeq" id="WP_347923348.1">
    <property type="nucleotide sequence ID" value="NZ_CP157199.1"/>
</dbReference>
<reference evidence="1" key="1">
    <citation type="submission" date="2024-05" db="EMBL/GenBank/DDBJ databases">
        <title>Pontimicrobium maritimus sp. nov., isolated form sea water.</title>
        <authorList>
            <person name="Muhammad N."/>
            <person name="Vuong T.Q."/>
            <person name="Han H.L."/>
            <person name="Kim S.-G."/>
        </authorList>
    </citation>
    <scope>NUCLEOTIDE SEQUENCE</scope>
    <source>
        <strain evidence="1">SW4</strain>
    </source>
</reference>
<sequence length="227" mass="26576">MKYSDFEYIMSTPRINRYLGACNNDTRKAMTLYRKNLKLSQELFTVISCFEVALRNAIDRHYTNIYGANWLRDFARVGGCFDSGSTYKSRIAINETMSKLGVLYSHPRLVSELGFGFWRFLFARNQYRLAGRSLQHIFPNLPTTTRLVQYNAATIFDKLERVNKIRNRIAHHDPICFRHGMNQINTNFPLSYYNTIIELFGWLDIDSTELLYGLDKVNKIIDEINNL</sequence>
<proteinExistence type="predicted"/>
<name>A0AAU7BSL2_9FLAO</name>
<protein>
    <recommendedName>
        <fullName evidence="2">CAAX protease</fullName>
    </recommendedName>
</protein>
<evidence type="ECO:0008006" key="2">
    <source>
        <dbReference type="Google" id="ProtNLM"/>
    </source>
</evidence>